<keyword evidence="6 9" id="KW-0472">Membrane</keyword>
<feature type="compositionally biased region" description="Basic and acidic residues" evidence="8">
    <location>
        <begin position="31"/>
        <end position="43"/>
    </location>
</feature>
<feature type="transmembrane region" description="Helical" evidence="9">
    <location>
        <begin position="288"/>
        <end position="310"/>
    </location>
</feature>
<evidence type="ECO:0000256" key="4">
    <source>
        <dbReference type="ARBA" id="ARBA00022692"/>
    </source>
</evidence>
<feature type="transmembrane region" description="Helical" evidence="9">
    <location>
        <begin position="182"/>
        <end position="204"/>
    </location>
</feature>
<evidence type="ECO:0000256" key="8">
    <source>
        <dbReference type="SAM" id="MobiDB-lite"/>
    </source>
</evidence>
<comment type="similarity">
    <text evidence="7">Belongs to the glycosyltransferase 87 family.</text>
</comment>
<feature type="compositionally biased region" description="Pro residues" evidence="8">
    <location>
        <begin position="9"/>
        <end position="21"/>
    </location>
</feature>
<keyword evidence="11" id="KW-1185">Reference proteome</keyword>
<name>A0ABP7ADB6_9ACTN</name>
<dbReference type="Pfam" id="PF09594">
    <property type="entry name" value="GT87"/>
    <property type="match status" value="1"/>
</dbReference>
<feature type="transmembrane region" description="Helical" evidence="9">
    <location>
        <begin position="252"/>
        <end position="276"/>
    </location>
</feature>
<evidence type="ECO:0000256" key="1">
    <source>
        <dbReference type="ARBA" id="ARBA00004651"/>
    </source>
</evidence>
<dbReference type="Proteomes" id="UP001501490">
    <property type="component" value="Unassembled WGS sequence"/>
</dbReference>
<keyword evidence="3" id="KW-0808">Transferase</keyword>
<feature type="region of interest" description="Disordered" evidence="8">
    <location>
        <begin position="1"/>
        <end position="51"/>
    </location>
</feature>
<feature type="transmembrane region" description="Helical" evidence="9">
    <location>
        <begin position="216"/>
        <end position="246"/>
    </location>
</feature>
<evidence type="ECO:0000256" key="9">
    <source>
        <dbReference type="SAM" id="Phobius"/>
    </source>
</evidence>
<feature type="transmembrane region" description="Helical" evidence="9">
    <location>
        <begin position="347"/>
        <end position="366"/>
    </location>
</feature>
<keyword evidence="5 9" id="KW-1133">Transmembrane helix</keyword>
<evidence type="ECO:0000256" key="3">
    <source>
        <dbReference type="ARBA" id="ARBA00022679"/>
    </source>
</evidence>
<gene>
    <name evidence="10" type="ORF">GCM10022236_35150</name>
</gene>
<protein>
    <submittedName>
        <fullName evidence="10">Glycosyltransferase 87 family protein</fullName>
    </submittedName>
</protein>
<dbReference type="InterPro" id="IPR018584">
    <property type="entry name" value="GT87"/>
</dbReference>
<proteinExistence type="inferred from homology"/>
<comment type="subcellular location">
    <subcellularLocation>
        <location evidence="1">Cell membrane</location>
        <topology evidence="1">Multi-pass membrane protein</topology>
    </subcellularLocation>
</comment>
<evidence type="ECO:0000313" key="10">
    <source>
        <dbReference type="EMBL" id="GAA3629747.1"/>
    </source>
</evidence>
<accession>A0ABP7ADB6</accession>
<evidence type="ECO:0000256" key="5">
    <source>
        <dbReference type="ARBA" id="ARBA00022989"/>
    </source>
</evidence>
<evidence type="ECO:0000256" key="2">
    <source>
        <dbReference type="ARBA" id="ARBA00022475"/>
    </source>
</evidence>
<keyword evidence="2" id="KW-1003">Cell membrane</keyword>
<comment type="caution">
    <text evidence="10">The sequence shown here is derived from an EMBL/GenBank/DDBJ whole genome shotgun (WGS) entry which is preliminary data.</text>
</comment>
<keyword evidence="4 9" id="KW-0812">Transmembrane</keyword>
<evidence type="ECO:0000313" key="11">
    <source>
        <dbReference type="Proteomes" id="UP001501490"/>
    </source>
</evidence>
<feature type="compositionally biased region" description="Polar residues" evidence="8">
    <location>
        <begin position="501"/>
        <end position="515"/>
    </location>
</feature>
<dbReference type="RefSeq" id="WP_344806948.1">
    <property type="nucleotide sequence ID" value="NZ_BAABAB010000025.1"/>
</dbReference>
<sequence length="569" mass="62065">MSLVRTPAPDTPTPDVPPADPRSPDAPNSEARSRDARTPDARTPDAPSLSDGFVRTVSARLGGPIGRHAATAVWWTPQRVVLLTATVCYLIAVVWRLPCRITAPGQSPDHFKLMCYSDIGLLYSGRGLMQGNVPYLDSGNYDVLEYPVLTGWFLELERRLAALFGAAQGVDLTDVQQVHSTLVFVDVNTVLLGACFLVAVWALLRTIPDRPWDAMMLAASPCVAAAALINWDLFAVALTALAMMLWSRRRPGWAGVLFGLAIAAKLYPLFILGPLFLLCLRSRRLRSFAVLIGAAVVSWSVVNLPVMVLAPDAWLHFWRFNADRGPDLGSLWYVLSLAGYQIDHVNVLSNGFFALACVGIAALVLLARRRPRLGQVAFLVVLAFVMTGKVYSPQYVLWLVPLLVLARPRWRDWWVFTIGELLYFGAIWWFLGGELQPGGGDQVRLYWLAVIVRLCTQAYVGAMVVRDILRPEHDPVRAGGLDDPSGGVLDGAADVEWLRRSTVTGPRSEARPTTSEGHKAEDRALSLSKGTGPSGEARPSTSEGHEAGDRALSLSKGIPADDGERTDGD</sequence>
<evidence type="ECO:0000256" key="6">
    <source>
        <dbReference type="ARBA" id="ARBA00023136"/>
    </source>
</evidence>
<organism evidence="10 11">
    <name type="scientific">Microlunatus ginsengisoli</name>
    <dbReference type="NCBI Taxonomy" id="363863"/>
    <lineage>
        <taxon>Bacteria</taxon>
        <taxon>Bacillati</taxon>
        <taxon>Actinomycetota</taxon>
        <taxon>Actinomycetes</taxon>
        <taxon>Propionibacteriales</taxon>
        <taxon>Propionibacteriaceae</taxon>
        <taxon>Microlunatus</taxon>
    </lineage>
</organism>
<dbReference type="EMBL" id="BAABAB010000025">
    <property type="protein sequence ID" value="GAA3629747.1"/>
    <property type="molecule type" value="Genomic_DNA"/>
</dbReference>
<reference evidence="11" key="1">
    <citation type="journal article" date="2019" name="Int. J. Syst. Evol. Microbiol.">
        <title>The Global Catalogue of Microorganisms (GCM) 10K type strain sequencing project: providing services to taxonomists for standard genome sequencing and annotation.</title>
        <authorList>
            <consortium name="The Broad Institute Genomics Platform"/>
            <consortium name="The Broad Institute Genome Sequencing Center for Infectious Disease"/>
            <person name="Wu L."/>
            <person name="Ma J."/>
        </authorList>
    </citation>
    <scope>NUCLEOTIDE SEQUENCE [LARGE SCALE GENOMIC DNA]</scope>
    <source>
        <strain evidence="11">JCM 16929</strain>
    </source>
</reference>
<feature type="transmembrane region" description="Helical" evidence="9">
    <location>
        <begin position="373"/>
        <end position="393"/>
    </location>
</feature>
<feature type="transmembrane region" description="Helical" evidence="9">
    <location>
        <begin position="413"/>
        <end position="433"/>
    </location>
</feature>
<feature type="transmembrane region" description="Helical" evidence="9">
    <location>
        <begin position="445"/>
        <end position="465"/>
    </location>
</feature>
<evidence type="ECO:0000256" key="7">
    <source>
        <dbReference type="ARBA" id="ARBA00024033"/>
    </source>
</evidence>
<feature type="region of interest" description="Disordered" evidence="8">
    <location>
        <begin position="500"/>
        <end position="569"/>
    </location>
</feature>